<evidence type="ECO:0000313" key="1">
    <source>
        <dbReference type="EMBL" id="RDX92664.1"/>
    </source>
</evidence>
<reference evidence="1" key="1">
    <citation type="submission" date="2018-05" db="EMBL/GenBank/DDBJ databases">
        <title>Draft genome of Mucuna pruriens seed.</title>
        <authorList>
            <person name="Nnadi N.E."/>
            <person name="Vos R."/>
            <person name="Hasami M.H."/>
            <person name="Devisetty U.K."/>
            <person name="Aguiy J.C."/>
        </authorList>
    </citation>
    <scope>NUCLEOTIDE SEQUENCE [LARGE SCALE GENOMIC DNA]</scope>
    <source>
        <strain evidence="1">JCA_2017</strain>
    </source>
</reference>
<comment type="caution">
    <text evidence="1">The sequence shown here is derived from an EMBL/GenBank/DDBJ whole genome shotgun (WGS) entry which is preliminary data.</text>
</comment>
<protein>
    <recommendedName>
        <fullName evidence="3">Reverse transcriptase Ty1/copia-type domain-containing protein</fullName>
    </recommendedName>
</protein>
<dbReference type="AlphaFoldDB" id="A0A371GQ67"/>
<name>A0A371GQ67_MUCPR</name>
<dbReference type="Proteomes" id="UP000257109">
    <property type="component" value="Unassembled WGS sequence"/>
</dbReference>
<gene>
    <name evidence="1" type="ORF">CR513_25172</name>
</gene>
<sequence length="115" mass="13458">MKDGFDTRSLELSLDGKKYGFIIVDGYSRYTCIYFVSHKHELTNVFEIFFKRTIKLSSKTLLSKSCKHKLLCLRNKTKLDEDDKVIRNKTKLVAQGYNHQEGIDFIEIFATLTRL</sequence>
<keyword evidence="2" id="KW-1185">Reference proteome</keyword>
<evidence type="ECO:0000313" key="2">
    <source>
        <dbReference type="Proteomes" id="UP000257109"/>
    </source>
</evidence>
<proteinExistence type="predicted"/>
<dbReference type="OrthoDB" id="1751476at2759"/>
<evidence type="ECO:0008006" key="3">
    <source>
        <dbReference type="Google" id="ProtNLM"/>
    </source>
</evidence>
<dbReference type="EMBL" id="QJKJ01004812">
    <property type="protein sequence ID" value="RDX92664.1"/>
    <property type="molecule type" value="Genomic_DNA"/>
</dbReference>
<accession>A0A371GQ67</accession>
<organism evidence="1 2">
    <name type="scientific">Mucuna pruriens</name>
    <name type="common">Velvet bean</name>
    <name type="synonym">Dolichos pruriens</name>
    <dbReference type="NCBI Taxonomy" id="157652"/>
    <lineage>
        <taxon>Eukaryota</taxon>
        <taxon>Viridiplantae</taxon>
        <taxon>Streptophyta</taxon>
        <taxon>Embryophyta</taxon>
        <taxon>Tracheophyta</taxon>
        <taxon>Spermatophyta</taxon>
        <taxon>Magnoliopsida</taxon>
        <taxon>eudicotyledons</taxon>
        <taxon>Gunneridae</taxon>
        <taxon>Pentapetalae</taxon>
        <taxon>rosids</taxon>
        <taxon>fabids</taxon>
        <taxon>Fabales</taxon>
        <taxon>Fabaceae</taxon>
        <taxon>Papilionoideae</taxon>
        <taxon>50 kb inversion clade</taxon>
        <taxon>NPAAA clade</taxon>
        <taxon>indigoferoid/millettioid clade</taxon>
        <taxon>Phaseoleae</taxon>
        <taxon>Mucuna</taxon>
    </lineage>
</organism>
<feature type="non-terminal residue" evidence="1">
    <location>
        <position position="1"/>
    </location>
</feature>